<protein>
    <submittedName>
        <fullName evidence="1">Uncharacterized protein</fullName>
    </submittedName>
</protein>
<keyword evidence="2" id="KW-1185">Reference proteome</keyword>
<proteinExistence type="predicted"/>
<name>A0ABN1TTB3_9ACTN</name>
<gene>
    <name evidence="1" type="ORF">GCM10009663_46670</name>
</gene>
<dbReference type="EMBL" id="BAAALD010000048">
    <property type="protein sequence ID" value="GAA1098520.1"/>
    <property type="molecule type" value="Genomic_DNA"/>
</dbReference>
<evidence type="ECO:0000313" key="2">
    <source>
        <dbReference type="Proteomes" id="UP001499987"/>
    </source>
</evidence>
<evidence type="ECO:0000313" key="1">
    <source>
        <dbReference type="EMBL" id="GAA1098520.1"/>
    </source>
</evidence>
<dbReference type="RefSeq" id="WP_344625605.1">
    <property type="nucleotide sequence ID" value="NZ_BAAALD010000048.1"/>
</dbReference>
<accession>A0ABN1TTB3</accession>
<reference evidence="1 2" key="1">
    <citation type="journal article" date="2019" name="Int. J. Syst. Evol. Microbiol.">
        <title>The Global Catalogue of Microorganisms (GCM) 10K type strain sequencing project: providing services to taxonomists for standard genome sequencing and annotation.</title>
        <authorList>
            <consortium name="The Broad Institute Genomics Platform"/>
            <consortium name="The Broad Institute Genome Sequencing Center for Infectious Disease"/>
            <person name="Wu L."/>
            <person name="Ma J."/>
        </authorList>
    </citation>
    <scope>NUCLEOTIDE SEQUENCE [LARGE SCALE GENOMIC DNA]</scope>
    <source>
        <strain evidence="1 2">JCM 13002</strain>
    </source>
</reference>
<comment type="caution">
    <text evidence="1">The sequence shown here is derived from an EMBL/GenBank/DDBJ whole genome shotgun (WGS) entry which is preliminary data.</text>
</comment>
<sequence>MSVLIPTKDVMKPQHLFVPYRAPDGSDALQIVHTGTIALDASSTAPRNDAVVAFVPYGDSGHGGIPTAGAIQDFNGVRATPVVTASLAGLRVIGQDGVIAFIDSSAPQLRTQPNLMGSGGPPLCLLLELRIGIAKASIFRIAYQVTITVERDPSNEHSPDILRNIPNLIPVGSPGGSMVDATHADPVL</sequence>
<organism evidence="1 2">
    <name type="scientific">Kitasatospora arboriphila</name>
    <dbReference type="NCBI Taxonomy" id="258052"/>
    <lineage>
        <taxon>Bacteria</taxon>
        <taxon>Bacillati</taxon>
        <taxon>Actinomycetota</taxon>
        <taxon>Actinomycetes</taxon>
        <taxon>Kitasatosporales</taxon>
        <taxon>Streptomycetaceae</taxon>
        <taxon>Kitasatospora</taxon>
    </lineage>
</organism>
<dbReference type="Proteomes" id="UP001499987">
    <property type="component" value="Unassembled WGS sequence"/>
</dbReference>